<evidence type="ECO:0008006" key="4">
    <source>
        <dbReference type="Google" id="ProtNLM"/>
    </source>
</evidence>
<organism evidence="3">
    <name type="scientific">uncultured delta proteobacterium</name>
    <dbReference type="NCBI Taxonomy" id="34034"/>
    <lineage>
        <taxon>Bacteria</taxon>
        <taxon>Deltaproteobacteria</taxon>
        <taxon>environmental samples</taxon>
    </lineage>
</organism>
<keyword evidence="2" id="KW-0732">Signal</keyword>
<evidence type="ECO:0000313" key="3">
    <source>
        <dbReference type="EMBL" id="SBV91601.1"/>
    </source>
</evidence>
<feature type="signal peptide" evidence="2">
    <location>
        <begin position="1"/>
        <end position="30"/>
    </location>
</feature>
<gene>
    <name evidence="3" type="ORF">KL86DPRO_10219</name>
</gene>
<proteinExistence type="predicted"/>
<accession>A0A212IWJ1</accession>
<name>A0A212IWJ1_9DELT</name>
<protein>
    <recommendedName>
        <fullName evidence="4">Secreted protein</fullName>
    </recommendedName>
</protein>
<evidence type="ECO:0000256" key="2">
    <source>
        <dbReference type="SAM" id="SignalP"/>
    </source>
</evidence>
<sequence length="97" mass="10402">MSHRTTPFSHVLFFGMLVTYVCLTSGGSAAQRTAPGTDQAPVRTSAADSRPENAPNHRESAAGPTPSAPGYSGMQDTSMPAVRFFPPSMTRLNYLHF</sequence>
<reference evidence="3" key="1">
    <citation type="submission" date="2016-04" db="EMBL/GenBank/DDBJ databases">
        <authorList>
            <person name="Evans L.H."/>
            <person name="Alamgir A."/>
            <person name="Owens N."/>
            <person name="Weber N.D."/>
            <person name="Virtaneva K."/>
            <person name="Barbian K."/>
            <person name="Babar A."/>
            <person name="Rosenke K."/>
        </authorList>
    </citation>
    <scope>NUCLEOTIDE SEQUENCE</scope>
    <source>
        <strain evidence="3">86</strain>
    </source>
</reference>
<feature type="compositionally biased region" description="Basic and acidic residues" evidence="1">
    <location>
        <begin position="49"/>
        <end position="60"/>
    </location>
</feature>
<dbReference type="EMBL" id="FLUQ01000001">
    <property type="protein sequence ID" value="SBV91601.1"/>
    <property type="molecule type" value="Genomic_DNA"/>
</dbReference>
<feature type="region of interest" description="Disordered" evidence="1">
    <location>
        <begin position="28"/>
        <end position="77"/>
    </location>
</feature>
<evidence type="ECO:0000256" key="1">
    <source>
        <dbReference type="SAM" id="MobiDB-lite"/>
    </source>
</evidence>
<dbReference type="AlphaFoldDB" id="A0A212IWJ1"/>
<feature type="chain" id="PRO_5013120899" description="Secreted protein" evidence="2">
    <location>
        <begin position="31"/>
        <end position="97"/>
    </location>
</feature>